<dbReference type="GO" id="GO:0000976">
    <property type="term" value="F:transcription cis-regulatory region binding"/>
    <property type="evidence" value="ECO:0007669"/>
    <property type="project" value="TreeGrafter"/>
</dbReference>
<evidence type="ECO:0000256" key="3">
    <source>
        <dbReference type="ARBA" id="ARBA00023163"/>
    </source>
</evidence>
<gene>
    <name evidence="5" type="ORF">POF43_026340</name>
    <name evidence="6" type="ORF">POF50_006295</name>
</gene>
<reference evidence="6 7" key="1">
    <citation type="submission" date="2023-05" db="EMBL/GenBank/DDBJ databases">
        <title>Streptantibioticus silvisoli sp. nov., acidotolerant actinomycetes 1 from pine litter.</title>
        <authorList>
            <person name="Swiecimska M."/>
            <person name="Golinska P."/>
            <person name="Sangal V."/>
            <person name="Wachnowicz B."/>
            <person name="Goodfellow M."/>
        </authorList>
    </citation>
    <scope>NUCLEOTIDE SEQUENCE</scope>
    <source>
        <strain evidence="6">SL13</strain>
        <strain evidence="5 7">SL54</strain>
    </source>
</reference>
<keyword evidence="3" id="KW-0804">Transcription</keyword>
<dbReference type="PRINTS" id="PR00036">
    <property type="entry name" value="HTHLACI"/>
</dbReference>
<evidence type="ECO:0000313" key="6">
    <source>
        <dbReference type="EMBL" id="MDI5968957.1"/>
    </source>
</evidence>
<accession>A0AA90H2B9</accession>
<dbReference type="InterPro" id="IPR000843">
    <property type="entry name" value="HTH_LacI"/>
</dbReference>
<evidence type="ECO:0000256" key="2">
    <source>
        <dbReference type="ARBA" id="ARBA00023125"/>
    </source>
</evidence>
<dbReference type="RefSeq" id="WP_271313517.1">
    <property type="nucleotide sequence ID" value="NZ_JAAGKO020000047.1"/>
</dbReference>
<dbReference type="Gene3D" id="3.40.50.2300">
    <property type="match status" value="2"/>
</dbReference>
<dbReference type="EMBL" id="JABXJJ020000007">
    <property type="protein sequence ID" value="MDI5968957.1"/>
    <property type="molecule type" value="Genomic_DNA"/>
</dbReference>
<evidence type="ECO:0000256" key="1">
    <source>
        <dbReference type="ARBA" id="ARBA00023015"/>
    </source>
</evidence>
<evidence type="ECO:0000313" key="7">
    <source>
        <dbReference type="Proteomes" id="UP001156398"/>
    </source>
</evidence>
<dbReference type="Gene3D" id="1.10.260.40">
    <property type="entry name" value="lambda repressor-like DNA-binding domains"/>
    <property type="match status" value="1"/>
</dbReference>
<dbReference type="InterPro" id="IPR028082">
    <property type="entry name" value="Peripla_BP_I"/>
</dbReference>
<dbReference type="Proteomes" id="UP001156398">
    <property type="component" value="Unassembled WGS sequence"/>
</dbReference>
<dbReference type="PROSITE" id="PS50932">
    <property type="entry name" value="HTH_LACI_2"/>
    <property type="match status" value="1"/>
</dbReference>
<keyword evidence="2 6" id="KW-0238">DNA-binding</keyword>
<dbReference type="AlphaFoldDB" id="A0AA90H2B9"/>
<dbReference type="Pfam" id="PF00356">
    <property type="entry name" value="LacI"/>
    <property type="match status" value="1"/>
</dbReference>
<keyword evidence="7" id="KW-1185">Reference proteome</keyword>
<keyword evidence="1" id="KW-0805">Transcription regulation</keyword>
<evidence type="ECO:0000313" key="5">
    <source>
        <dbReference type="EMBL" id="MDI5966206.1"/>
    </source>
</evidence>
<feature type="domain" description="HTH lacI-type" evidence="4">
    <location>
        <begin position="12"/>
        <end position="66"/>
    </location>
</feature>
<comment type="caution">
    <text evidence="6">The sequence shown here is derived from an EMBL/GenBank/DDBJ whole genome shotgun (WGS) entry which is preliminary data.</text>
</comment>
<dbReference type="EMBL" id="JAAGKO020000047">
    <property type="protein sequence ID" value="MDI5966206.1"/>
    <property type="molecule type" value="Genomic_DNA"/>
</dbReference>
<name>A0AA90H2B9_9ACTN</name>
<organism evidence="6">
    <name type="scientific">Streptantibioticus silvisoli</name>
    <dbReference type="NCBI Taxonomy" id="2705255"/>
    <lineage>
        <taxon>Bacteria</taxon>
        <taxon>Bacillati</taxon>
        <taxon>Actinomycetota</taxon>
        <taxon>Actinomycetes</taxon>
        <taxon>Kitasatosporales</taxon>
        <taxon>Streptomycetaceae</taxon>
        <taxon>Streptantibioticus</taxon>
    </lineage>
</organism>
<dbReference type="InterPro" id="IPR010982">
    <property type="entry name" value="Lambda_DNA-bd_dom_sf"/>
</dbReference>
<dbReference type="Pfam" id="PF13377">
    <property type="entry name" value="Peripla_BP_3"/>
    <property type="match status" value="1"/>
</dbReference>
<sequence length="351" mass="37011">MSTDPSPPARPATLEDVARLAGVSRATVSRVINGSHTVDPARRLKVERAVAAASYVPNRAARSLVTRRTDSIALVVSERQQRSSAGPFAGRIFTDPHFGRVVDGLLGELRPAGVQMALMLADDADTRDQLVGYLHQGHVDGVVLISQHSDDPLPGMLARCGLPAVLASRPATSGEPIGCVEVDQRLGARLAADRLVGRGCRRIATVCGPLDMPAGSERLTGFREAMADHGAASVVAVEGGFTQAGGAAAMKRLLERVPDLDGVFIASDLMALGALPVLHRQGRRVPEDVAVVGFDDSDAAVACDPRLTTVRQPVEEMAGEMARLLLERIADPGRPARSVVFAPELVVRQSG</sequence>
<dbReference type="InterPro" id="IPR046335">
    <property type="entry name" value="LacI/GalR-like_sensor"/>
</dbReference>
<dbReference type="SMART" id="SM00354">
    <property type="entry name" value="HTH_LACI"/>
    <property type="match status" value="1"/>
</dbReference>
<dbReference type="PROSITE" id="PS00356">
    <property type="entry name" value="HTH_LACI_1"/>
    <property type="match status" value="1"/>
</dbReference>
<dbReference type="CDD" id="cd06267">
    <property type="entry name" value="PBP1_LacI_sugar_binding-like"/>
    <property type="match status" value="1"/>
</dbReference>
<proteinExistence type="predicted"/>
<dbReference type="GO" id="GO:0003700">
    <property type="term" value="F:DNA-binding transcription factor activity"/>
    <property type="evidence" value="ECO:0007669"/>
    <property type="project" value="TreeGrafter"/>
</dbReference>
<protein>
    <submittedName>
        <fullName evidence="6">LacI family DNA-binding transcriptional regulator</fullName>
    </submittedName>
</protein>
<dbReference type="PANTHER" id="PTHR30146">
    <property type="entry name" value="LACI-RELATED TRANSCRIPTIONAL REPRESSOR"/>
    <property type="match status" value="1"/>
</dbReference>
<dbReference type="SUPFAM" id="SSF47413">
    <property type="entry name" value="lambda repressor-like DNA-binding domains"/>
    <property type="match status" value="1"/>
</dbReference>
<dbReference type="SUPFAM" id="SSF53822">
    <property type="entry name" value="Periplasmic binding protein-like I"/>
    <property type="match status" value="1"/>
</dbReference>
<evidence type="ECO:0000259" key="4">
    <source>
        <dbReference type="PROSITE" id="PS50932"/>
    </source>
</evidence>
<dbReference type="CDD" id="cd01392">
    <property type="entry name" value="HTH_LacI"/>
    <property type="match status" value="1"/>
</dbReference>
<dbReference type="PANTHER" id="PTHR30146:SF109">
    <property type="entry name" value="HTH-TYPE TRANSCRIPTIONAL REGULATOR GALS"/>
    <property type="match status" value="1"/>
</dbReference>